<proteinExistence type="predicted"/>
<sequence length="362" mass="39864">MTVKALKLLLVSTPIGFLGSGQGGGVELTLISLVKGLLELGHEVVLIAPNGSELPKECEGVEIRYVSGFDQPSWQHQDYGSPVIIPANGVLPMLWEKALDVGKEDFDAILNFGYDWLPLWLTPHVEPRLFHLISMGAVSKVIKDQIMKLSKTQHSRLAFHTHVQASDYELSDTPTVVGNGFDLNQYKFQSKSDGPLGWAGRVAPEKGLEDAVAVAAHFDDTLLVWGLIEDENYARTIEESYPPGTIDWRGFLKTNEFQDQLGKCRALINTPKWNEAYGNVVVEALACGVPVVAYKRGGPGELIQSGSTGWLVAPDDLDALISATYRVNEIDRLKCRNWAIDSASSKGFAKRITSWVQKDIME</sequence>
<dbReference type="Pfam" id="PF00534">
    <property type="entry name" value="Glycos_transf_1"/>
    <property type="match status" value="1"/>
</dbReference>
<dbReference type="AlphaFoldDB" id="A9BBI4"/>
<dbReference type="CAZy" id="GT4">
    <property type="family name" value="Glycosyltransferase Family 4"/>
</dbReference>
<dbReference type="PANTHER" id="PTHR45947:SF3">
    <property type="entry name" value="SULFOQUINOVOSYL TRANSFERASE SQD2"/>
    <property type="match status" value="1"/>
</dbReference>
<reference evidence="2 3" key="1">
    <citation type="journal article" date="2007" name="PLoS Genet.">
        <title>Patterns and implications of gene gain and loss in the evolution of Prochlorococcus.</title>
        <authorList>
            <person name="Kettler G.C."/>
            <person name="Martiny A.C."/>
            <person name="Huang K."/>
            <person name="Zucker J."/>
            <person name="Coleman M.L."/>
            <person name="Rodrigue S."/>
            <person name="Chen F."/>
            <person name="Lapidus A."/>
            <person name="Ferriera S."/>
            <person name="Johnson J."/>
            <person name="Steglich C."/>
            <person name="Church G.M."/>
            <person name="Richardson P."/>
            <person name="Chisholm S.W."/>
        </authorList>
    </citation>
    <scope>NUCLEOTIDE SEQUENCE [LARGE SCALE GENOMIC DNA]</scope>
    <source>
        <strain evidence="3">MIT 9211</strain>
    </source>
</reference>
<dbReference type="SUPFAM" id="SSF53756">
    <property type="entry name" value="UDP-Glycosyltransferase/glycogen phosphorylase"/>
    <property type="match status" value="1"/>
</dbReference>
<dbReference type="eggNOG" id="COG0438">
    <property type="taxonomic scope" value="Bacteria"/>
</dbReference>
<dbReference type="InterPro" id="IPR050194">
    <property type="entry name" value="Glycosyltransferase_grp1"/>
</dbReference>
<evidence type="ECO:0000259" key="1">
    <source>
        <dbReference type="Pfam" id="PF00534"/>
    </source>
</evidence>
<dbReference type="STRING" id="93059.P9211_12651"/>
<protein>
    <submittedName>
        <fullName evidence="2">Glycosyl transferase group 1</fullName>
    </submittedName>
</protein>
<dbReference type="EMBL" id="CP000878">
    <property type="protein sequence ID" value="ABX09196.1"/>
    <property type="molecule type" value="Genomic_DNA"/>
</dbReference>
<dbReference type="RefSeq" id="WP_012195817.1">
    <property type="nucleotide sequence ID" value="NC_009976.1"/>
</dbReference>
<evidence type="ECO:0000313" key="2">
    <source>
        <dbReference type="EMBL" id="ABX09196.1"/>
    </source>
</evidence>
<dbReference type="Proteomes" id="UP000000788">
    <property type="component" value="Chromosome"/>
</dbReference>
<dbReference type="Gene3D" id="3.40.50.2000">
    <property type="entry name" value="Glycogen Phosphorylase B"/>
    <property type="match status" value="2"/>
</dbReference>
<gene>
    <name evidence="2" type="ordered locus">P9211_12651</name>
</gene>
<evidence type="ECO:0000313" key="3">
    <source>
        <dbReference type="Proteomes" id="UP000000788"/>
    </source>
</evidence>
<dbReference type="InterPro" id="IPR001296">
    <property type="entry name" value="Glyco_trans_1"/>
</dbReference>
<dbReference type="PANTHER" id="PTHR45947">
    <property type="entry name" value="SULFOQUINOVOSYL TRANSFERASE SQD2"/>
    <property type="match status" value="1"/>
</dbReference>
<dbReference type="GO" id="GO:0016757">
    <property type="term" value="F:glycosyltransferase activity"/>
    <property type="evidence" value="ECO:0007669"/>
    <property type="project" value="InterPro"/>
</dbReference>
<dbReference type="CDD" id="cd03802">
    <property type="entry name" value="GT4_AviGT4-like"/>
    <property type="match status" value="1"/>
</dbReference>
<accession>A9BBI4</accession>
<dbReference type="HOGENOM" id="CLU_042257_1_0_3"/>
<dbReference type="OrthoDB" id="9795068at2"/>
<keyword evidence="2" id="KW-0808">Transferase</keyword>
<dbReference type="KEGG" id="pmj:P9211_12651"/>
<feature type="domain" description="Glycosyl transferase family 1" evidence="1">
    <location>
        <begin position="199"/>
        <end position="323"/>
    </location>
</feature>
<name>A9BBI4_PROM4</name>
<keyword evidence="3" id="KW-1185">Reference proteome</keyword>
<organism evidence="2 3">
    <name type="scientific">Prochlorococcus marinus (strain MIT 9211)</name>
    <dbReference type="NCBI Taxonomy" id="93059"/>
    <lineage>
        <taxon>Bacteria</taxon>
        <taxon>Bacillati</taxon>
        <taxon>Cyanobacteriota</taxon>
        <taxon>Cyanophyceae</taxon>
        <taxon>Synechococcales</taxon>
        <taxon>Prochlorococcaceae</taxon>
        <taxon>Prochlorococcus</taxon>
    </lineage>
</organism>